<protein>
    <submittedName>
        <fullName evidence="2">Uncharacterized protein</fullName>
    </submittedName>
</protein>
<dbReference type="Proteomes" id="UP000619355">
    <property type="component" value="Unassembled WGS sequence"/>
</dbReference>
<organism evidence="2 3">
    <name type="scientific">Streptomyces capoamus</name>
    <dbReference type="NCBI Taxonomy" id="68183"/>
    <lineage>
        <taxon>Bacteria</taxon>
        <taxon>Bacillati</taxon>
        <taxon>Actinomycetota</taxon>
        <taxon>Actinomycetes</taxon>
        <taxon>Kitasatosporales</taxon>
        <taxon>Streptomycetaceae</taxon>
        <taxon>Streptomyces</taxon>
    </lineage>
</organism>
<reference evidence="3" key="1">
    <citation type="journal article" date="2019" name="Int. J. Syst. Evol. Microbiol.">
        <title>The Global Catalogue of Microorganisms (GCM) 10K type strain sequencing project: providing services to taxonomists for standard genome sequencing and annotation.</title>
        <authorList>
            <consortium name="The Broad Institute Genomics Platform"/>
            <consortium name="The Broad Institute Genome Sequencing Center for Infectious Disease"/>
            <person name="Wu L."/>
            <person name="Ma J."/>
        </authorList>
    </citation>
    <scope>NUCLEOTIDE SEQUENCE [LARGE SCALE GENOMIC DNA]</scope>
    <source>
        <strain evidence="3">JCM 4253</strain>
    </source>
</reference>
<evidence type="ECO:0000313" key="3">
    <source>
        <dbReference type="Proteomes" id="UP000619355"/>
    </source>
</evidence>
<dbReference type="RefSeq" id="WP_189984637.1">
    <property type="nucleotide sequence ID" value="NZ_BNBF01000017.1"/>
</dbReference>
<proteinExistence type="predicted"/>
<keyword evidence="3" id="KW-1185">Reference proteome</keyword>
<dbReference type="EMBL" id="BNBF01000017">
    <property type="protein sequence ID" value="GHG62254.1"/>
    <property type="molecule type" value="Genomic_DNA"/>
</dbReference>
<feature type="compositionally biased region" description="Basic and acidic residues" evidence="1">
    <location>
        <begin position="194"/>
        <end position="203"/>
    </location>
</feature>
<comment type="caution">
    <text evidence="2">The sequence shown here is derived from an EMBL/GenBank/DDBJ whole genome shotgun (WGS) entry which is preliminary data.</text>
</comment>
<gene>
    <name evidence="2" type="ORF">GCM10018980_52060</name>
</gene>
<evidence type="ECO:0000256" key="1">
    <source>
        <dbReference type="SAM" id="MobiDB-lite"/>
    </source>
</evidence>
<dbReference type="AlphaFoldDB" id="A0A919KE49"/>
<accession>A0A919KE49</accession>
<name>A0A919KE49_9ACTN</name>
<evidence type="ECO:0000313" key="2">
    <source>
        <dbReference type="EMBL" id="GHG62254.1"/>
    </source>
</evidence>
<feature type="region of interest" description="Disordered" evidence="1">
    <location>
        <begin position="194"/>
        <end position="219"/>
    </location>
</feature>
<sequence length="298" mass="32167">MSEQHCGAHDGPCFPDPSARCAAHGEQQCARCHRTPSTCAGDSGECRIWSSTGMHWHTCPNRVRGPLTVSPCPRPECGGDTHTDGWGQPTRCSAAQDASLRLTAEELVPVLFALERRRLGQLAGHGILRYPLPNCPSCGAPPTEMTTASGPDLLTDTVAIRFERCGHAFTADGQDIQEAGEQARLMAEEAVRRPMDVASREPDDGTQPEAPPAATPLEEAQATIESLRYQIRRAREALTTDEPGESADLQAAIARVRALHREEYGSCAHCTREDGVPYPCPTIRALNGDTPHSKESKA</sequence>